<comment type="subcellular location">
    <subcellularLocation>
        <location evidence="6">Cell membrane</location>
        <topology evidence="6">Multi-pass membrane protein</topology>
    </subcellularLocation>
    <subcellularLocation>
        <location evidence="1">Membrane</location>
        <topology evidence="1">Multi-pass membrane protein</topology>
    </subcellularLocation>
</comment>
<gene>
    <name evidence="8" type="ORF">AYL44_03790</name>
</gene>
<feature type="transmembrane region" description="Helical" evidence="6">
    <location>
        <begin position="20"/>
        <end position="41"/>
    </location>
</feature>
<dbReference type="CDD" id="cd06261">
    <property type="entry name" value="TM_PBP2"/>
    <property type="match status" value="1"/>
</dbReference>
<dbReference type="Pfam" id="PF00528">
    <property type="entry name" value="BPD_transp_1"/>
    <property type="match status" value="1"/>
</dbReference>
<keyword evidence="2 6" id="KW-0813">Transport</keyword>
<dbReference type="GO" id="GO:0005886">
    <property type="term" value="C:plasma membrane"/>
    <property type="evidence" value="ECO:0007669"/>
    <property type="project" value="UniProtKB-SubCell"/>
</dbReference>
<name>A0A177KDC3_9MICO</name>
<evidence type="ECO:0000259" key="7">
    <source>
        <dbReference type="PROSITE" id="PS50928"/>
    </source>
</evidence>
<evidence type="ECO:0000313" key="9">
    <source>
        <dbReference type="Proteomes" id="UP000076998"/>
    </source>
</evidence>
<organism evidence="8 9">
    <name type="scientific">Microbacterium oleivorans</name>
    <dbReference type="NCBI Taxonomy" id="273677"/>
    <lineage>
        <taxon>Bacteria</taxon>
        <taxon>Bacillati</taxon>
        <taxon>Actinomycetota</taxon>
        <taxon>Actinomycetes</taxon>
        <taxon>Micrococcales</taxon>
        <taxon>Microbacteriaceae</taxon>
        <taxon>Microbacterium</taxon>
    </lineage>
</organism>
<dbReference type="InterPro" id="IPR000515">
    <property type="entry name" value="MetI-like"/>
</dbReference>
<evidence type="ECO:0000256" key="2">
    <source>
        <dbReference type="ARBA" id="ARBA00022448"/>
    </source>
</evidence>
<dbReference type="SUPFAM" id="SSF161098">
    <property type="entry name" value="MetI-like"/>
    <property type="match status" value="1"/>
</dbReference>
<protein>
    <submittedName>
        <fullName evidence="8">ABC transporter permease</fullName>
    </submittedName>
</protein>
<feature type="transmembrane region" description="Helical" evidence="6">
    <location>
        <begin position="48"/>
        <end position="69"/>
    </location>
</feature>
<dbReference type="InterPro" id="IPR051204">
    <property type="entry name" value="ABC_transp_perm/SBD"/>
</dbReference>
<evidence type="ECO:0000256" key="1">
    <source>
        <dbReference type="ARBA" id="ARBA00004141"/>
    </source>
</evidence>
<comment type="similarity">
    <text evidence="6">Belongs to the binding-protein-dependent transport system permease family.</text>
</comment>
<dbReference type="GO" id="GO:0055085">
    <property type="term" value="P:transmembrane transport"/>
    <property type="evidence" value="ECO:0007669"/>
    <property type="project" value="InterPro"/>
</dbReference>
<evidence type="ECO:0000256" key="5">
    <source>
        <dbReference type="ARBA" id="ARBA00023136"/>
    </source>
</evidence>
<dbReference type="InterPro" id="IPR035906">
    <property type="entry name" value="MetI-like_sf"/>
</dbReference>
<feature type="domain" description="ABC transmembrane type-1" evidence="7">
    <location>
        <begin position="15"/>
        <end position="197"/>
    </location>
</feature>
<keyword evidence="5 6" id="KW-0472">Membrane</keyword>
<keyword evidence="3 6" id="KW-0812">Transmembrane</keyword>
<dbReference type="GO" id="GO:0031460">
    <property type="term" value="P:glycine betaine transport"/>
    <property type="evidence" value="ECO:0007669"/>
    <property type="project" value="TreeGrafter"/>
</dbReference>
<evidence type="ECO:0000256" key="3">
    <source>
        <dbReference type="ARBA" id="ARBA00022692"/>
    </source>
</evidence>
<accession>A0A177KDC3</accession>
<sequence>MNWVLDNLDLIGRLTVAHLRQSTIAILVGFAVAVPIGWAAFRYTRLRGTVLGAVGILYTIPSFGLFALISAISGIPLLSETNLVVALTIYAVAIMTRSVTDGLASVEPSVRNAAIAVGFGPWRRFWTVDFPLAGPVMLAGLRVTAVSTISLATVGALIGVQNLGYLFTNGSQRRILPEVFAGVLAVVIIALVIDALLLLAGRALMPWTRRTSPPRSRARMRELAV</sequence>
<feature type="transmembrane region" description="Helical" evidence="6">
    <location>
        <begin position="132"/>
        <end position="159"/>
    </location>
</feature>
<evidence type="ECO:0000256" key="4">
    <source>
        <dbReference type="ARBA" id="ARBA00022989"/>
    </source>
</evidence>
<dbReference type="EMBL" id="LSTV01000001">
    <property type="protein sequence ID" value="OAH51393.1"/>
    <property type="molecule type" value="Genomic_DNA"/>
</dbReference>
<dbReference type="PANTHER" id="PTHR30177:SF4">
    <property type="entry name" value="OSMOPROTECTANT IMPORT PERMEASE PROTEIN OSMW"/>
    <property type="match status" value="1"/>
</dbReference>
<evidence type="ECO:0000256" key="6">
    <source>
        <dbReference type="RuleBase" id="RU363032"/>
    </source>
</evidence>
<dbReference type="Proteomes" id="UP000076998">
    <property type="component" value="Unassembled WGS sequence"/>
</dbReference>
<feature type="transmembrane region" description="Helical" evidence="6">
    <location>
        <begin position="179"/>
        <end position="200"/>
    </location>
</feature>
<dbReference type="PROSITE" id="PS50928">
    <property type="entry name" value="ABC_TM1"/>
    <property type="match status" value="1"/>
</dbReference>
<evidence type="ECO:0000313" key="8">
    <source>
        <dbReference type="EMBL" id="OAH51393.1"/>
    </source>
</evidence>
<proteinExistence type="inferred from homology"/>
<reference evidence="8 9" key="1">
    <citation type="submission" date="2016-02" db="EMBL/GenBank/DDBJ databases">
        <authorList>
            <person name="Wen L."/>
            <person name="He K."/>
            <person name="Yang H."/>
        </authorList>
    </citation>
    <scope>NUCLEOTIDE SEQUENCE [LARGE SCALE GENOMIC DNA]</scope>
    <source>
        <strain evidence="8 9">CD11_3</strain>
    </source>
</reference>
<dbReference type="AlphaFoldDB" id="A0A177KDC3"/>
<dbReference type="OrthoDB" id="3233284at2"/>
<dbReference type="Gene3D" id="1.10.3720.10">
    <property type="entry name" value="MetI-like"/>
    <property type="match status" value="1"/>
</dbReference>
<keyword evidence="4 6" id="KW-1133">Transmembrane helix</keyword>
<dbReference type="RefSeq" id="WP_064001899.1">
    <property type="nucleotide sequence ID" value="NZ_LSTV01000001.1"/>
</dbReference>
<comment type="caution">
    <text evidence="8">The sequence shown here is derived from an EMBL/GenBank/DDBJ whole genome shotgun (WGS) entry which is preliminary data.</text>
</comment>
<dbReference type="PANTHER" id="PTHR30177">
    <property type="entry name" value="GLYCINE BETAINE/L-PROLINE TRANSPORT SYSTEM PERMEASE PROTEIN PROW"/>
    <property type="match status" value="1"/>
</dbReference>